<evidence type="ECO:0000313" key="1">
    <source>
        <dbReference type="EMBL" id="KAH6923262.1"/>
    </source>
</evidence>
<dbReference type="EMBL" id="CM023489">
    <property type="protein sequence ID" value="KAH6923262.1"/>
    <property type="molecule type" value="Genomic_DNA"/>
</dbReference>
<accession>A0ACB7RN66</accession>
<gene>
    <name evidence="1" type="ORF">HPB50_026076</name>
</gene>
<dbReference type="Proteomes" id="UP000821845">
    <property type="component" value="Chromosome 9"/>
</dbReference>
<evidence type="ECO:0000313" key="2">
    <source>
        <dbReference type="Proteomes" id="UP000821845"/>
    </source>
</evidence>
<sequence length="139" mass="15750">MPTESLTIDATRSDVCSVQHQVQVVAYGQEWNISAAWTRLRPNGGRYVCPDCKKAFINRCDLECHVQTHTCDRLFHCHLCPKVFNLKGITMAHLQCHTGDKPYKRLLCNMVSSWRSSLVNHRKLHGLSMIVCAVAVEPS</sequence>
<organism evidence="1 2">
    <name type="scientific">Hyalomma asiaticum</name>
    <name type="common">Tick</name>
    <dbReference type="NCBI Taxonomy" id="266040"/>
    <lineage>
        <taxon>Eukaryota</taxon>
        <taxon>Metazoa</taxon>
        <taxon>Ecdysozoa</taxon>
        <taxon>Arthropoda</taxon>
        <taxon>Chelicerata</taxon>
        <taxon>Arachnida</taxon>
        <taxon>Acari</taxon>
        <taxon>Parasitiformes</taxon>
        <taxon>Ixodida</taxon>
        <taxon>Ixodoidea</taxon>
        <taxon>Ixodidae</taxon>
        <taxon>Hyalomminae</taxon>
        <taxon>Hyalomma</taxon>
    </lineage>
</organism>
<keyword evidence="2" id="KW-1185">Reference proteome</keyword>
<comment type="caution">
    <text evidence="1">The sequence shown here is derived from an EMBL/GenBank/DDBJ whole genome shotgun (WGS) entry which is preliminary data.</text>
</comment>
<protein>
    <submittedName>
        <fullName evidence="1">Uncharacterized protein</fullName>
    </submittedName>
</protein>
<name>A0ACB7RN66_HYAAI</name>
<proteinExistence type="predicted"/>
<reference evidence="1" key="1">
    <citation type="submission" date="2020-05" db="EMBL/GenBank/DDBJ databases">
        <title>Large-scale comparative analyses of tick genomes elucidate their genetic diversity and vector capacities.</title>
        <authorList>
            <person name="Jia N."/>
            <person name="Wang J."/>
            <person name="Shi W."/>
            <person name="Du L."/>
            <person name="Sun Y."/>
            <person name="Zhan W."/>
            <person name="Jiang J."/>
            <person name="Wang Q."/>
            <person name="Zhang B."/>
            <person name="Ji P."/>
            <person name="Sakyi L.B."/>
            <person name="Cui X."/>
            <person name="Yuan T."/>
            <person name="Jiang B."/>
            <person name="Yang W."/>
            <person name="Lam T.T.-Y."/>
            <person name="Chang Q."/>
            <person name="Ding S."/>
            <person name="Wang X."/>
            <person name="Zhu J."/>
            <person name="Ruan X."/>
            <person name="Zhao L."/>
            <person name="Wei J."/>
            <person name="Que T."/>
            <person name="Du C."/>
            <person name="Cheng J."/>
            <person name="Dai P."/>
            <person name="Han X."/>
            <person name="Huang E."/>
            <person name="Gao Y."/>
            <person name="Liu J."/>
            <person name="Shao H."/>
            <person name="Ye R."/>
            <person name="Li L."/>
            <person name="Wei W."/>
            <person name="Wang X."/>
            <person name="Wang C."/>
            <person name="Yang T."/>
            <person name="Huo Q."/>
            <person name="Li W."/>
            <person name="Guo W."/>
            <person name="Chen H."/>
            <person name="Zhou L."/>
            <person name="Ni X."/>
            <person name="Tian J."/>
            <person name="Zhou Y."/>
            <person name="Sheng Y."/>
            <person name="Liu T."/>
            <person name="Pan Y."/>
            <person name="Xia L."/>
            <person name="Li J."/>
            <person name="Zhao F."/>
            <person name="Cao W."/>
        </authorList>
    </citation>
    <scope>NUCLEOTIDE SEQUENCE</scope>
    <source>
        <strain evidence="1">Hyas-2018</strain>
    </source>
</reference>